<dbReference type="Pfam" id="PF22936">
    <property type="entry name" value="Pol_BBD"/>
    <property type="match status" value="1"/>
</dbReference>
<dbReference type="OrthoDB" id="906313at2759"/>
<feature type="region of interest" description="Disordered" evidence="3">
    <location>
        <begin position="820"/>
        <end position="867"/>
    </location>
</feature>
<evidence type="ECO:0008006" key="8">
    <source>
        <dbReference type="Google" id="ProtNLM"/>
    </source>
</evidence>
<keyword evidence="1" id="KW-0645">Protease</keyword>
<gene>
    <name evidence="6" type="ORF">E3N88_12905</name>
</gene>
<protein>
    <recommendedName>
        <fullName evidence="8">Integrase catalytic domain-containing protein</fullName>
    </recommendedName>
</protein>
<reference evidence="6 7" key="1">
    <citation type="submission" date="2019-05" db="EMBL/GenBank/DDBJ databases">
        <title>Mikania micrantha, genome provides insights into the molecular mechanism of rapid growth.</title>
        <authorList>
            <person name="Liu B."/>
        </authorList>
    </citation>
    <scope>NUCLEOTIDE SEQUENCE [LARGE SCALE GENOMIC DNA]</scope>
    <source>
        <strain evidence="6">NLD-2019</strain>
        <tissue evidence="6">Leaf</tissue>
    </source>
</reference>
<evidence type="ECO:0000259" key="5">
    <source>
        <dbReference type="PROSITE" id="PS50994"/>
    </source>
</evidence>
<evidence type="ECO:0000313" key="7">
    <source>
        <dbReference type="Proteomes" id="UP000326396"/>
    </source>
</evidence>
<proteinExistence type="predicted"/>
<feature type="region of interest" description="Disordered" evidence="3">
    <location>
        <begin position="222"/>
        <end position="279"/>
    </location>
</feature>
<dbReference type="InterPro" id="IPR039537">
    <property type="entry name" value="Retrotran_Ty1/copia-like"/>
</dbReference>
<keyword evidence="7" id="KW-1185">Reference proteome</keyword>
<dbReference type="Pfam" id="PF13976">
    <property type="entry name" value="gag_pre-integrs"/>
    <property type="match status" value="1"/>
</dbReference>
<evidence type="ECO:0000313" key="6">
    <source>
        <dbReference type="EMBL" id="KAD5961432.1"/>
    </source>
</evidence>
<dbReference type="GO" id="GO:0015074">
    <property type="term" value="P:DNA integration"/>
    <property type="evidence" value="ECO:0007669"/>
    <property type="project" value="InterPro"/>
</dbReference>
<dbReference type="SMART" id="SM00343">
    <property type="entry name" value="ZnF_C2HC"/>
    <property type="match status" value="1"/>
</dbReference>
<dbReference type="InterPro" id="IPR001878">
    <property type="entry name" value="Znf_CCHC"/>
</dbReference>
<evidence type="ECO:0000256" key="1">
    <source>
        <dbReference type="ARBA" id="ARBA00022670"/>
    </source>
</evidence>
<dbReference type="InterPro" id="IPR025724">
    <property type="entry name" value="GAG-pre-integrase_dom"/>
</dbReference>
<dbReference type="GO" id="GO:0008233">
    <property type="term" value="F:peptidase activity"/>
    <property type="evidence" value="ECO:0007669"/>
    <property type="project" value="UniProtKB-KW"/>
</dbReference>
<evidence type="ECO:0000256" key="3">
    <source>
        <dbReference type="SAM" id="MobiDB-lite"/>
    </source>
</evidence>
<accession>A0A5N6P9T0</accession>
<dbReference type="GO" id="GO:0003676">
    <property type="term" value="F:nucleic acid binding"/>
    <property type="evidence" value="ECO:0007669"/>
    <property type="project" value="InterPro"/>
</dbReference>
<dbReference type="InterPro" id="IPR054722">
    <property type="entry name" value="PolX-like_BBD"/>
</dbReference>
<name>A0A5N6P9T0_9ASTR</name>
<dbReference type="Proteomes" id="UP000326396">
    <property type="component" value="Linkage Group LG14"/>
</dbReference>
<dbReference type="SUPFAM" id="SSF57756">
    <property type="entry name" value="Retrovirus zinc finger-like domains"/>
    <property type="match status" value="1"/>
</dbReference>
<dbReference type="PANTHER" id="PTHR42648:SF25">
    <property type="entry name" value="RNA-DIRECTED DNA POLYMERASE"/>
    <property type="match status" value="1"/>
</dbReference>
<dbReference type="SUPFAM" id="SSF53098">
    <property type="entry name" value="Ribonuclease H-like"/>
    <property type="match status" value="1"/>
</dbReference>
<feature type="region of interest" description="Disordered" evidence="3">
    <location>
        <begin position="1"/>
        <end position="23"/>
    </location>
</feature>
<dbReference type="GO" id="GO:0008270">
    <property type="term" value="F:zinc ion binding"/>
    <property type="evidence" value="ECO:0007669"/>
    <property type="project" value="UniProtKB-KW"/>
</dbReference>
<comment type="caution">
    <text evidence="6">The sequence shown here is derived from an EMBL/GenBank/DDBJ whole genome shotgun (WGS) entry which is preliminary data.</text>
</comment>
<dbReference type="PANTHER" id="PTHR42648">
    <property type="entry name" value="TRANSPOSASE, PUTATIVE-RELATED"/>
    <property type="match status" value="1"/>
</dbReference>
<keyword evidence="1" id="KW-0378">Hydrolase</keyword>
<dbReference type="Gene3D" id="4.10.60.10">
    <property type="entry name" value="Zinc finger, CCHC-type"/>
    <property type="match status" value="1"/>
</dbReference>
<dbReference type="PROSITE" id="PS50158">
    <property type="entry name" value="ZF_CCHC"/>
    <property type="match status" value="1"/>
</dbReference>
<evidence type="ECO:0000259" key="4">
    <source>
        <dbReference type="PROSITE" id="PS50158"/>
    </source>
</evidence>
<dbReference type="Pfam" id="PF00098">
    <property type="entry name" value="zf-CCHC"/>
    <property type="match status" value="1"/>
</dbReference>
<dbReference type="InterPro" id="IPR036875">
    <property type="entry name" value="Znf_CCHC_sf"/>
</dbReference>
<dbReference type="InterPro" id="IPR001584">
    <property type="entry name" value="Integrase_cat-core"/>
</dbReference>
<feature type="domain" description="Integrase catalytic" evidence="5">
    <location>
        <begin position="566"/>
        <end position="732"/>
    </location>
</feature>
<dbReference type="Pfam" id="PF14223">
    <property type="entry name" value="Retrotran_gag_2"/>
    <property type="match status" value="1"/>
</dbReference>
<dbReference type="AlphaFoldDB" id="A0A5N6P9T0"/>
<feature type="compositionally biased region" description="Low complexity" evidence="3">
    <location>
        <begin position="852"/>
        <end position="867"/>
    </location>
</feature>
<sequence length="867" mass="97855">MSTTTGASSSTSVPNAPKEPSNISLQCPVLTSQNYTTWAIKMEAILDAQGLWETIDDSDADGVDEKKSKLARAFLFQAIPEEVLLQVAKKKTAREVWESLKLRYLGADRVQRARLHTLRSEFDAMRMKDSESIDDYAGRLSGMISKHNSLGETLEDSKLVRKLLDTVPDKFLQLIASIEQYSDLDDMPFDEAIGRLKAYEDRLKARKNATGSENTLLFTKADGRQDTKGPSRFTAPRGRGRGSVTERGGRHGFRGGRGRGRAGRWNGQQSHDLGGNNHRPRDKRFVKCYNCDQLGHYASECDQPKKQEHEVNLMQGQDEEPTLLLSVQGEDQEETSMVLLNEDKFFPNNYSGDNRRDLWYLDNGASNHMTGHKEMFAELNQTIVGEVRFGDGSKVAIQGKGTILFNCKNGDQFVMHSVYYIPALRSNVISLGQLTEDGYEIAMKGEFLKLHDEKGKLVMKVQRSINKLYRISLMVGKQECLTLNMEDEAWVWHARMGHTNFGLLEEMTKKDMVTGMPKISHPKRLCEGCVIAKQARKTFVTASARSSGKSVRYVYFHCILCEAKWRASRKLELVHADLCGPITPSTLAGRRYFLLLVDDYSRYMWVYFLKTKDEAFGCFKSFKEMVELQGKTKVGTLRTDRGGEFNSEEFNQFCSMNGIQRHLTAPHTPQQNGVVERRNRTIMGMTRSLLKGMNVPDPFWAEAVRHSVYLLNRTGTKAVKDKTPHEMWKDTKPQLHFLRVFGCMAYAKKLGTQQQKLSDRSEALVHFGIEEGSKAYRRWNWSNSGKDQKEVPMVWAQVPVQSDGNQLVGNAPQELLPNVDAVQEEDQNSGNSNSGPVFDLPQEAHTPGTPFSSESSQAPESPQEAQS</sequence>
<dbReference type="Gene3D" id="3.30.420.10">
    <property type="entry name" value="Ribonuclease H-like superfamily/Ribonuclease H"/>
    <property type="match status" value="1"/>
</dbReference>
<keyword evidence="2" id="KW-0862">Zinc</keyword>
<dbReference type="PROSITE" id="PS50994">
    <property type="entry name" value="INTEGRASE"/>
    <property type="match status" value="1"/>
</dbReference>
<dbReference type="GO" id="GO:0006508">
    <property type="term" value="P:proteolysis"/>
    <property type="evidence" value="ECO:0007669"/>
    <property type="project" value="UniProtKB-KW"/>
</dbReference>
<dbReference type="Pfam" id="PF00665">
    <property type="entry name" value="rve"/>
    <property type="match status" value="1"/>
</dbReference>
<evidence type="ECO:0000256" key="2">
    <source>
        <dbReference type="PROSITE-ProRule" id="PRU00047"/>
    </source>
</evidence>
<dbReference type="InterPro" id="IPR036397">
    <property type="entry name" value="RNaseH_sf"/>
</dbReference>
<dbReference type="InterPro" id="IPR012337">
    <property type="entry name" value="RNaseH-like_sf"/>
</dbReference>
<dbReference type="EMBL" id="SZYD01000006">
    <property type="protein sequence ID" value="KAD5961432.1"/>
    <property type="molecule type" value="Genomic_DNA"/>
</dbReference>
<keyword evidence="2" id="KW-0863">Zinc-finger</keyword>
<organism evidence="6 7">
    <name type="scientific">Mikania micrantha</name>
    <name type="common">bitter vine</name>
    <dbReference type="NCBI Taxonomy" id="192012"/>
    <lineage>
        <taxon>Eukaryota</taxon>
        <taxon>Viridiplantae</taxon>
        <taxon>Streptophyta</taxon>
        <taxon>Embryophyta</taxon>
        <taxon>Tracheophyta</taxon>
        <taxon>Spermatophyta</taxon>
        <taxon>Magnoliopsida</taxon>
        <taxon>eudicotyledons</taxon>
        <taxon>Gunneridae</taxon>
        <taxon>Pentapetalae</taxon>
        <taxon>asterids</taxon>
        <taxon>campanulids</taxon>
        <taxon>Asterales</taxon>
        <taxon>Asteraceae</taxon>
        <taxon>Asteroideae</taxon>
        <taxon>Heliantheae alliance</taxon>
        <taxon>Eupatorieae</taxon>
        <taxon>Mikania</taxon>
    </lineage>
</organism>
<feature type="compositionally biased region" description="Basic residues" evidence="3">
    <location>
        <begin position="250"/>
        <end position="262"/>
    </location>
</feature>
<keyword evidence="2" id="KW-0479">Metal-binding</keyword>
<feature type="domain" description="CCHC-type" evidence="4">
    <location>
        <begin position="287"/>
        <end position="303"/>
    </location>
</feature>
<feature type="compositionally biased region" description="Low complexity" evidence="3">
    <location>
        <begin position="1"/>
        <end position="12"/>
    </location>
</feature>